<evidence type="ECO:0000313" key="2">
    <source>
        <dbReference type="EMBL" id="VDO79822.1"/>
    </source>
</evidence>
<sequence>MEKVPDMDALLDELEEAVAGSRRKHSKISETGAEQAVVIELPVHLRKLSEKETIRIELKPPDPPLASLDEFSGAEAVPPVALGTVVSILACIGILALSLILIAMVAFTEYLERQR</sequence>
<dbReference type="AlphaFoldDB" id="A0A183FNV8"/>
<keyword evidence="1" id="KW-0472">Membrane</keyword>
<reference evidence="4" key="2">
    <citation type="submission" date="2019-09" db="UniProtKB">
        <authorList>
            <consortium name="WormBaseParasite"/>
        </authorList>
    </citation>
    <scope>IDENTIFICATION</scope>
</reference>
<reference evidence="2 3" key="1">
    <citation type="submission" date="2018-11" db="EMBL/GenBank/DDBJ databases">
        <authorList>
            <consortium name="Pathogen Informatics"/>
        </authorList>
    </citation>
    <scope>NUCLEOTIDE SEQUENCE [LARGE SCALE GENOMIC DNA]</scope>
</reference>
<dbReference type="EMBL" id="UZAH01026383">
    <property type="protein sequence ID" value="VDO79822.1"/>
    <property type="molecule type" value="Genomic_DNA"/>
</dbReference>
<keyword evidence="1" id="KW-0812">Transmembrane</keyword>
<accession>A0A3P8C6W6</accession>
<protein>
    <submittedName>
        <fullName evidence="4">Col_cuticle_N domain-containing protein</fullName>
    </submittedName>
</protein>
<evidence type="ECO:0000313" key="3">
    <source>
        <dbReference type="Proteomes" id="UP000050761"/>
    </source>
</evidence>
<feature type="transmembrane region" description="Helical" evidence="1">
    <location>
        <begin position="80"/>
        <end position="107"/>
    </location>
</feature>
<dbReference type="WBParaSite" id="HPBE_0000924001-mRNA-1">
    <property type="protein sequence ID" value="HPBE_0000924001-mRNA-1"/>
    <property type="gene ID" value="HPBE_0000924001"/>
</dbReference>
<organism evidence="3 4">
    <name type="scientific">Heligmosomoides polygyrus</name>
    <name type="common">Parasitic roundworm</name>
    <dbReference type="NCBI Taxonomy" id="6339"/>
    <lineage>
        <taxon>Eukaryota</taxon>
        <taxon>Metazoa</taxon>
        <taxon>Ecdysozoa</taxon>
        <taxon>Nematoda</taxon>
        <taxon>Chromadorea</taxon>
        <taxon>Rhabditida</taxon>
        <taxon>Rhabditina</taxon>
        <taxon>Rhabditomorpha</taxon>
        <taxon>Strongyloidea</taxon>
        <taxon>Heligmosomidae</taxon>
        <taxon>Heligmosomoides</taxon>
    </lineage>
</organism>
<evidence type="ECO:0000313" key="4">
    <source>
        <dbReference type="WBParaSite" id="HPBE_0000924001-mRNA-1"/>
    </source>
</evidence>
<proteinExistence type="predicted"/>
<name>A0A183FNV8_HELPZ</name>
<dbReference type="Proteomes" id="UP000050761">
    <property type="component" value="Unassembled WGS sequence"/>
</dbReference>
<dbReference type="OrthoDB" id="5872154at2759"/>
<accession>A0A183FNV8</accession>
<gene>
    <name evidence="2" type="ORF">HPBE_LOCUS9241</name>
</gene>
<keyword evidence="1" id="KW-1133">Transmembrane helix</keyword>
<evidence type="ECO:0000256" key="1">
    <source>
        <dbReference type="SAM" id="Phobius"/>
    </source>
</evidence>
<keyword evidence="3" id="KW-1185">Reference proteome</keyword>